<reference evidence="3" key="1">
    <citation type="journal article" date="2017" name="Plant J.">
        <title>The pomegranate (Punica granatum L.) genome and the genomics of punicalagin biosynthesis.</title>
        <authorList>
            <person name="Qin G."/>
            <person name="Xu C."/>
            <person name="Ming R."/>
            <person name="Tang H."/>
            <person name="Guyot R."/>
            <person name="Kramer E.M."/>
            <person name="Hu Y."/>
            <person name="Yi X."/>
            <person name="Qi Y."/>
            <person name="Xu X."/>
            <person name="Gao Z."/>
            <person name="Pan H."/>
            <person name="Jian J."/>
            <person name="Tian Y."/>
            <person name="Yue Z."/>
            <person name="Xu Y."/>
        </authorList>
    </citation>
    <scope>NUCLEOTIDE SEQUENCE [LARGE SCALE GENOMIC DNA]</scope>
    <source>
        <strain evidence="3">cv. Dabenzi</strain>
    </source>
</reference>
<comment type="caution">
    <text evidence="2">The sequence shown here is derived from an EMBL/GenBank/DDBJ whole genome shotgun (WGS) entry which is preliminary data.</text>
</comment>
<protein>
    <submittedName>
        <fullName evidence="2">Uncharacterized protein</fullName>
    </submittedName>
</protein>
<dbReference type="EMBL" id="MTKT01001357">
    <property type="protein sequence ID" value="OWM84541.1"/>
    <property type="molecule type" value="Genomic_DNA"/>
</dbReference>
<evidence type="ECO:0000313" key="2">
    <source>
        <dbReference type="EMBL" id="OWM84541.1"/>
    </source>
</evidence>
<feature type="region of interest" description="Disordered" evidence="1">
    <location>
        <begin position="38"/>
        <end position="73"/>
    </location>
</feature>
<organism evidence="2 3">
    <name type="scientific">Punica granatum</name>
    <name type="common">Pomegranate</name>
    <dbReference type="NCBI Taxonomy" id="22663"/>
    <lineage>
        <taxon>Eukaryota</taxon>
        <taxon>Viridiplantae</taxon>
        <taxon>Streptophyta</taxon>
        <taxon>Embryophyta</taxon>
        <taxon>Tracheophyta</taxon>
        <taxon>Spermatophyta</taxon>
        <taxon>Magnoliopsida</taxon>
        <taxon>eudicotyledons</taxon>
        <taxon>Gunneridae</taxon>
        <taxon>Pentapetalae</taxon>
        <taxon>rosids</taxon>
        <taxon>malvids</taxon>
        <taxon>Myrtales</taxon>
        <taxon>Lythraceae</taxon>
        <taxon>Punica</taxon>
    </lineage>
</organism>
<dbReference type="Proteomes" id="UP000197138">
    <property type="component" value="Unassembled WGS sequence"/>
</dbReference>
<sequence length="113" mass="12685">MVGRIVGDVSDIEPTLELGTRRGPHRCILEHLNGKTYPVGNAVESPVHPQGNKAAKRKAKGKSKTSGTSDRYDKLKMQVARRLSLIEDFNKEKERENDYAIVIADTYTMTEEQ</sequence>
<evidence type="ECO:0000256" key="1">
    <source>
        <dbReference type="SAM" id="MobiDB-lite"/>
    </source>
</evidence>
<dbReference type="AlphaFoldDB" id="A0A218XJA9"/>
<name>A0A218XJA9_PUNGR</name>
<evidence type="ECO:0000313" key="3">
    <source>
        <dbReference type="Proteomes" id="UP000197138"/>
    </source>
</evidence>
<accession>A0A218XJA9</accession>
<gene>
    <name evidence="2" type="ORF">CDL15_Pgr000981</name>
</gene>
<proteinExistence type="predicted"/>
<feature type="compositionally biased region" description="Basic residues" evidence="1">
    <location>
        <begin position="54"/>
        <end position="63"/>
    </location>
</feature>